<dbReference type="PANTHER" id="PTHR38465">
    <property type="entry name" value="HTH-TYPE TRANSCRIPTIONAL REGULATOR MJ1563-RELATED"/>
    <property type="match status" value="1"/>
</dbReference>
<sequence>MPARVFSCLLASDTGSLSSADLGERLLISPAAVSGAVRYLSQVHLIARERQPGSRRERYRVHTDVWYEAMTNRDAVLNRWIHTFSSGVEAVGPESPAGRRIAESVEFLTFMRNEMAALMERWRTTRRES</sequence>
<dbReference type="PANTHER" id="PTHR38465:SF2">
    <property type="entry name" value="HTH-TYPE TRANSCRIPTIONAL REGULATOR MMPR5"/>
    <property type="match status" value="1"/>
</dbReference>
<name>A0ABR6EFA3_9ACTN</name>
<dbReference type="Proteomes" id="UP000766698">
    <property type="component" value="Unassembled WGS sequence"/>
</dbReference>
<keyword evidence="2" id="KW-0238">DNA-binding</keyword>
<evidence type="ECO:0000313" key="6">
    <source>
        <dbReference type="Proteomes" id="UP000766698"/>
    </source>
</evidence>
<feature type="domain" description="HTH marR-type" evidence="4">
    <location>
        <begin position="13"/>
        <end position="57"/>
    </location>
</feature>
<comment type="caution">
    <text evidence="5">The sequence shown here is derived from an EMBL/GenBank/DDBJ whole genome shotgun (WGS) entry which is preliminary data.</text>
</comment>
<evidence type="ECO:0000256" key="3">
    <source>
        <dbReference type="ARBA" id="ARBA00023163"/>
    </source>
</evidence>
<reference evidence="6" key="1">
    <citation type="journal article" date="2020" name="Syst. Appl. Microbiol.">
        <title>Streptomyces alkaliterrae sp. nov., isolated from an alkaline soil, and emended descriptions of Streptomyces alkaliphilus, Streptomyces calidiresistens and Streptomyces durbertensis.</title>
        <authorList>
            <person name="Swiecimska M."/>
            <person name="Golinska P."/>
            <person name="Nouioui I."/>
            <person name="Wypij M."/>
            <person name="Rai M."/>
            <person name="Sangal V."/>
            <person name="Goodfellow M."/>
        </authorList>
    </citation>
    <scope>NUCLEOTIDE SEQUENCE [LARGE SCALE GENOMIC DNA]</scope>
    <source>
        <strain evidence="6">DSM 104538</strain>
    </source>
</reference>
<dbReference type="InterPro" id="IPR000835">
    <property type="entry name" value="HTH_MarR-typ"/>
</dbReference>
<evidence type="ECO:0000256" key="2">
    <source>
        <dbReference type="ARBA" id="ARBA00023125"/>
    </source>
</evidence>
<dbReference type="InterPro" id="IPR052362">
    <property type="entry name" value="HTH-GbsR_regulator"/>
</dbReference>
<dbReference type="InterPro" id="IPR036390">
    <property type="entry name" value="WH_DNA-bd_sf"/>
</dbReference>
<dbReference type="Gene3D" id="1.10.10.10">
    <property type="entry name" value="Winged helix-like DNA-binding domain superfamily/Winged helix DNA-binding domain"/>
    <property type="match status" value="1"/>
</dbReference>
<accession>A0ABR6EFA3</accession>
<protein>
    <submittedName>
        <fullName evidence="5">MarR family transcriptional regulator</fullName>
    </submittedName>
</protein>
<proteinExistence type="predicted"/>
<evidence type="ECO:0000313" key="5">
    <source>
        <dbReference type="EMBL" id="MBB1243767.1"/>
    </source>
</evidence>
<keyword evidence="6" id="KW-1185">Reference proteome</keyword>
<evidence type="ECO:0000256" key="1">
    <source>
        <dbReference type="ARBA" id="ARBA00023015"/>
    </source>
</evidence>
<organism evidence="5 6">
    <name type="scientific">Streptomyces durbertensis</name>
    <dbReference type="NCBI Taxonomy" id="2448886"/>
    <lineage>
        <taxon>Bacteria</taxon>
        <taxon>Bacillati</taxon>
        <taxon>Actinomycetota</taxon>
        <taxon>Actinomycetes</taxon>
        <taxon>Kitasatosporales</taxon>
        <taxon>Streptomycetaceae</taxon>
        <taxon>Streptomyces</taxon>
    </lineage>
</organism>
<dbReference type="InterPro" id="IPR036388">
    <property type="entry name" value="WH-like_DNA-bd_sf"/>
</dbReference>
<keyword evidence="1" id="KW-0805">Transcription regulation</keyword>
<gene>
    <name evidence="5" type="ORF">GL263_09375</name>
</gene>
<dbReference type="Pfam" id="PF12802">
    <property type="entry name" value="MarR_2"/>
    <property type="match status" value="1"/>
</dbReference>
<dbReference type="SUPFAM" id="SSF46785">
    <property type="entry name" value="Winged helix' DNA-binding domain"/>
    <property type="match status" value="1"/>
</dbReference>
<keyword evidence="3" id="KW-0804">Transcription</keyword>
<evidence type="ECO:0000259" key="4">
    <source>
        <dbReference type="Pfam" id="PF12802"/>
    </source>
</evidence>
<dbReference type="Gene3D" id="1.10.287.160">
    <property type="entry name" value="HR1 repeat"/>
    <property type="match status" value="1"/>
</dbReference>
<dbReference type="EMBL" id="WMLF01000098">
    <property type="protein sequence ID" value="MBB1243767.1"/>
    <property type="molecule type" value="Genomic_DNA"/>
</dbReference>